<feature type="compositionally biased region" description="Low complexity" evidence="1">
    <location>
        <begin position="193"/>
        <end position="210"/>
    </location>
</feature>
<dbReference type="Pfam" id="PF07693">
    <property type="entry name" value="KAP_NTPase"/>
    <property type="match status" value="1"/>
</dbReference>
<evidence type="ECO:0000259" key="2">
    <source>
        <dbReference type="Pfam" id="PF07693"/>
    </source>
</evidence>
<dbReference type="AlphaFoldDB" id="X1GGY2"/>
<protein>
    <recommendedName>
        <fullName evidence="2">KAP NTPase domain-containing protein</fullName>
    </recommendedName>
</protein>
<feature type="domain" description="KAP NTPase" evidence="2">
    <location>
        <begin position="35"/>
        <end position="130"/>
    </location>
</feature>
<reference evidence="3" key="1">
    <citation type="journal article" date="2014" name="Front. Microbiol.">
        <title>High frequency of phylogenetically diverse reductive dehalogenase-homologous genes in deep subseafloor sedimentary metagenomes.</title>
        <authorList>
            <person name="Kawai M."/>
            <person name="Futagami T."/>
            <person name="Toyoda A."/>
            <person name="Takaki Y."/>
            <person name="Nishi S."/>
            <person name="Hori S."/>
            <person name="Arai W."/>
            <person name="Tsubouchi T."/>
            <person name="Morono Y."/>
            <person name="Uchiyama I."/>
            <person name="Ito T."/>
            <person name="Fujiyama A."/>
            <person name="Inagaki F."/>
            <person name="Takami H."/>
        </authorList>
    </citation>
    <scope>NUCLEOTIDE SEQUENCE</scope>
    <source>
        <strain evidence="3">Expedition CK06-06</strain>
    </source>
</reference>
<gene>
    <name evidence="3" type="ORF">S03H2_19761</name>
</gene>
<organism evidence="3">
    <name type="scientific">marine sediment metagenome</name>
    <dbReference type="NCBI Taxonomy" id="412755"/>
    <lineage>
        <taxon>unclassified sequences</taxon>
        <taxon>metagenomes</taxon>
        <taxon>ecological metagenomes</taxon>
    </lineage>
</organism>
<feature type="region of interest" description="Disordered" evidence="1">
    <location>
        <begin position="193"/>
        <end position="236"/>
    </location>
</feature>
<comment type="caution">
    <text evidence="3">The sequence shown here is derived from an EMBL/GenBank/DDBJ whole genome shotgun (WGS) entry which is preliminary data.</text>
</comment>
<dbReference type="SUPFAM" id="SSF52540">
    <property type="entry name" value="P-loop containing nucleoside triphosphate hydrolases"/>
    <property type="match status" value="1"/>
</dbReference>
<evidence type="ECO:0000256" key="1">
    <source>
        <dbReference type="SAM" id="MobiDB-lite"/>
    </source>
</evidence>
<feature type="non-terminal residue" evidence="3">
    <location>
        <position position="1"/>
    </location>
</feature>
<evidence type="ECO:0000313" key="3">
    <source>
        <dbReference type="EMBL" id="GAH32293.1"/>
    </source>
</evidence>
<accession>X1GGY2</accession>
<name>X1GGY2_9ZZZZ</name>
<sequence length="236" mass="25993">DQLFPLGDEPIETLGQDGLDWEHYVVALLRRLEAADTPLVLGVFGGWGSGKTSFLNMLGDAAQQPEWPPPGGGEAQAHRYDWRVIRVNPWECDTPEDAKRLLASSLWRDFFNRSKWLSRERLRALGRTKEGAAAAALDTAGSAAQLSDLGQAAQALFSSDASIGQKLRKHFEEDLKLAVCGRRDRERRLLRPLPAQSAPSAAANAYSLPSRRPGTAPTQPWGQMCRCNEGETSRTQ</sequence>
<proteinExistence type="predicted"/>
<dbReference type="Gene3D" id="3.40.50.300">
    <property type="entry name" value="P-loop containing nucleotide triphosphate hydrolases"/>
    <property type="match status" value="1"/>
</dbReference>
<dbReference type="InterPro" id="IPR027417">
    <property type="entry name" value="P-loop_NTPase"/>
</dbReference>
<dbReference type="EMBL" id="BARU01010351">
    <property type="protein sequence ID" value="GAH32293.1"/>
    <property type="molecule type" value="Genomic_DNA"/>
</dbReference>
<dbReference type="InterPro" id="IPR011646">
    <property type="entry name" value="KAP_P-loop"/>
</dbReference>